<dbReference type="InterPro" id="IPR011335">
    <property type="entry name" value="Restrct_endonuc-II-like"/>
</dbReference>
<name>A0A1S9IG08_9CLOT</name>
<dbReference type="PANTHER" id="PTHR34039:SF1">
    <property type="entry name" value="UPF0102 PROTEIN YRAN"/>
    <property type="match status" value="1"/>
</dbReference>
<dbReference type="Pfam" id="PF02021">
    <property type="entry name" value="UPF0102"/>
    <property type="match status" value="1"/>
</dbReference>
<dbReference type="EMBL" id="MRAD01000002">
    <property type="protein sequence ID" value="OOO63397.1"/>
    <property type="molecule type" value="Genomic_DNA"/>
</dbReference>
<comment type="caution">
    <text evidence="4">The sequence shown here is derived from an EMBL/GenBank/DDBJ whole genome shotgun (WGS) entry which is preliminary data.</text>
</comment>
<evidence type="ECO:0000256" key="1">
    <source>
        <dbReference type="ARBA" id="ARBA00006738"/>
    </source>
</evidence>
<keyword evidence="5" id="KW-1185">Reference proteome</keyword>
<protein>
    <recommendedName>
        <fullName evidence="2">UPF0102 protein BS637_03160</fullName>
    </recommendedName>
</protein>
<evidence type="ECO:0000313" key="6">
    <source>
        <dbReference type="Proteomes" id="UP000190256"/>
    </source>
</evidence>
<gene>
    <name evidence="3" type="ORF">BS637_03160</name>
    <name evidence="4" type="ORF">BS638_04205</name>
</gene>
<dbReference type="SUPFAM" id="SSF52980">
    <property type="entry name" value="Restriction endonuclease-like"/>
    <property type="match status" value="1"/>
</dbReference>
<accession>A0A1S9IG08</accession>
<dbReference type="GO" id="GO:0003676">
    <property type="term" value="F:nucleic acid binding"/>
    <property type="evidence" value="ECO:0007669"/>
    <property type="project" value="InterPro"/>
</dbReference>
<evidence type="ECO:0000313" key="3">
    <source>
        <dbReference type="EMBL" id="OOO63397.1"/>
    </source>
</evidence>
<sequence>MHYCNKDIGYFGESIATNYIRNQGYIILERNFTCKLGEIDIIAKDKNFIVFIEVKTRYSSFYGNPSESITFRKQNKIYKTAQLYIINKNIHNKFYFRFDVIEVSLNNFDNSYSVNLIKNAFQI</sequence>
<dbReference type="InterPro" id="IPR003509">
    <property type="entry name" value="UPF0102_YraN-like"/>
</dbReference>
<dbReference type="PANTHER" id="PTHR34039">
    <property type="entry name" value="UPF0102 PROTEIN YRAN"/>
    <property type="match status" value="1"/>
</dbReference>
<dbReference type="Gene3D" id="3.40.1350.10">
    <property type="match status" value="1"/>
</dbReference>
<dbReference type="NCBIfam" id="TIGR00252">
    <property type="entry name" value="YraN family protein"/>
    <property type="match status" value="1"/>
</dbReference>
<evidence type="ECO:0000313" key="5">
    <source>
        <dbReference type="Proteomes" id="UP000190206"/>
    </source>
</evidence>
<dbReference type="CDD" id="cd20736">
    <property type="entry name" value="PoNe_Nuclease"/>
    <property type="match status" value="1"/>
</dbReference>
<dbReference type="OrthoDB" id="9802516at2"/>
<evidence type="ECO:0000313" key="4">
    <source>
        <dbReference type="EMBL" id="OOO69237.1"/>
    </source>
</evidence>
<organism evidence="4 6">
    <name type="scientific">Clostridium tepidum</name>
    <dbReference type="NCBI Taxonomy" id="1962263"/>
    <lineage>
        <taxon>Bacteria</taxon>
        <taxon>Bacillati</taxon>
        <taxon>Bacillota</taxon>
        <taxon>Clostridia</taxon>
        <taxon>Eubacteriales</taxon>
        <taxon>Clostridiaceae</taxon>
        <taxon>Clostridium</taxon>
    </lineage>
</organism>
<dbReference type="InterPro" id="IPR011856">
    <property type="entry name" value="tRNA_endonuc-like_dom_sf"/>
</dbReference>
<comment type="similarity">
    <text evidence="1 2">Belongs to the UPF0102 family.</text>
</comment>
<proteinExistence type="inferred from homology"/>
<dbReference type="RefSeq" id="WP_078023147.1">
    <property type="nucleotide sequence ID" value="NZ_JADPGM010000001.1"/>
</dbReference>
<dbReference type="NCBIfam" id="NF009150">
    <property type="entry name" value="PRK12497.1-3"/>
    <property type="match status" value="1"/>
</dbReference>
<reference evidence="4 6" key="2">
    <citation type="submission" date="2016-12" db="EMBL/GenBank/DDBJ databases">
        <title>Clostridium tepidum sp. nov., a close relative of Clostridium sporogenes and Clostridium botulinum Group I.</title>
        <authorList>
            <person name="Dobritsa A.P."/>
            <person name="Kutumbaka K.K."/>
            <person name="Werner K."/>
            <person name="Wiedmann M."/>
            <person name="Asmus A."/>
            <person name="Samadpour M."/>
        </authorList>
    </citation>
    <scope>NUCLEOTIDE SEQUENCE [LARGE SCALE GENOMIC DNA]</scope>
    <source>
        <strain evidence="4 6">IEH 97212</strain>
    </source>
</reference>
<evidence type="ECO:0000256" key="2">
    <source>
        <dbReference type="HAMAP-Rule" id="MF_00048"/>
    </source>
</evidence>
<dbReference type="NCBIfam" id="NF009154">
    <property type="entry name" value="PRK12497.3-3"/>
    <property type="match status" value="1"/>
</dbReference>
<dbReference type="Proteomes" id="UP000190206">
    <property type="component" value="Unassembled WGS sequence"/>
</dbReference>
<dbReference type="HAMAP" id="MF_00048">
    <property type="entry name" value="UPF0102"/>
    <property type="match status" value="1"/>
</dbReference>
<dbReference type="Proteomes" id="UP000190256">
    <property type="component" value="Unassembled WGS sequence"/>
</dbReference>
<reference evidence="3 5" key="1">
    <citation type="submission" date="2016-12" db="EMBL/GenBank/DDBJ databases">
        <title>Clostridium tepidum sp. nov., a close relative of Clostridium sporogenes and Clostridium botulinum Group I.</title>
        <authorList>
            <person name="Dobritsa A.P."/>
            <person name="Kutumbaka K."/>
            <person name="Werner K."/>
            <person name="Samadpour M."/>
        </authorList>
    </citation>
    <scope>NUCLEOTIDE SEQUENCE [LARGE SCALE GENOMIC DNA]</scope>
    <source>
        <strain evidence="3 5">PE</strain>
    </source>
</reference>
<dbReference type="AlphaFoldDB" id="A0A1S9IG08"/>
<dbReference type="EMBL" id="MRAE01000006">
    <property type="protein sequence ID" value="OOO69237.1"/>
    <property type="molecule type" value="Genomic_DNA"/>
</dbReference>
<dbReference type="STRING" id="1962263.BS637_03160"/>